<dbReference type="STRING" id="1095629.A0A0C9WPY0"/>
<keyword evidence="3" id="KW-1185">Reference proteome</keyword>
<sequence length="306" mass="33377">MNPPPLSEVMKGIAYDASLTRHRLRGTSKVASNASDGCLMVTRILQDSGLTYKKFVARQSNGSSVGSSVGIHGMFEYLANRPALQHRHIAQEKIINGTDGLPARGDFEGAIGFVVRPLFNEGNILEYLAARPQQYTVKLRLVAEVSSALGYLHSQDIVHGNICPTNILIADDGHAMLTDVGINSAFVDFICVPCGRLPVALTTRYRSPGEVCCSDDVPPRTTANDVYSLASSAYEIMSGQTPFDGMRLYNIVVAVARNGHLRLPQPEGITDGLWELLQACWSIDPMHRPNIEDVERRLGALLTEDV</sequence>
<dbReference type="InterPro" id="IPR011009">
    <property type="entry name" value="Kinase-like_dom_sf"/>
</dbReference>
<dbReference type="GO" id="GO:0005524">
    <property type="term" value="F:ATP binding"/>
    <property type="evidence" value="ECO:0007669"/>
    <property type="project" value="InterPro"/>
</dbReference>
<dbReference type="InterPro" id="IPR000719">
    <property type="entry name" value="Prot_kinase_dom"/>
</dbReference>
<dbReference type="Gene3D" id="1.10.510.10">
    <property type="entry name" value="Transferase(Phosphotransferase) domain 1"/>
    <property type="match status" value="1"/>
</dbReference>
<gene>
    <name evidence="2" type="ORF">K443DRAFT_684810</name>
</gene>
<reference evidence="3" key="2">
    <citation type="submission" date="2015-01" db="EMBL/GenBank/DDBJ databases">
        <title>Evolutionary Origins and Diversification of the Mycorrhizal Mutualists.</title>
        <authorList>
            <consortium name="DOE Joint Genome Institute"/>
            <consortium name="Mycorrhizal Genomics Consortium"/>
            <person name="Kohler A."/>
            <person name="Kuo A."/>
            <person name="Nagy L.G."/>
            <person name="Floudas D."/>
            <person name="Copeland A."/>
            <person name="Barry K.W."/>
            <person name="Cichocki N."/>
            <person name="Veneault-Fourrey C."/>
            <person name="LaButti K."/>
            <person name="Lindquist E.A."/>
            <person name="Lipzen A."/>
            <person name="Lundell T."/>
            <person name="Morin E."/>
            <person name="Murat C."/>
            <person name="Riley R."/>
            <person name="Ohm R."/>
            <person name="Sun H."/>
            <person name="Tunlid A."/>
            <person name="Henrissat B."/>
            <person name="Grigoriev I.V."/>
            <person name="Hibbett D.S."/>
            <person name="Martin F."/>
        </authorList>
    </citation>
    <scope>NUCLEOTIDE SEQUENCE [LARGE SCALE GENOMIC DNA]</scope>
    <source>
        <strain evidence="3">LaAM-08-1</strain>
    </source>
</reference>
<dbReference type="GO" id="GO:0004674">
    <property type="term" value="F:protein serine/threonine kinase activity"/>
    <property type="evidence" value="ECO:0007669"/>
    <property type="project" value="TreeGrafter"/>
</dbReference>
<protein>
    <recommendedName>
        <fullName evidence="1">Protein kinase domain-containing protein</fullName>
    </recommendedName>
</protein>
<dbReference type="OrthoDB" id="4062651at2759"/>
<dbReference type="SUPFAM" id="SSF56112">
    <property type="entry name" value="Protein kinase-like (PK-like)"/>
    <property type="match status" value="1"/>
</dbReference>
<evidence type="ECO:0000313" key="3">
    <source>
        <dbReference type="Proteomes" id="UP000054477"/>
    </source>
</evidence>
<dbReference type="Pfam" id="PF07714">
    <property type="entry name" value="PK_Tyr_Ser-Thr"/>
    <property type="match status" value="1"/>
</dbReference>
<organism evidence="2 3">
    <name type="scientific">Laccaria amethystina LaAM-08-1</name>
    <dbReference type="NCBI Taxonomy" id="1095629"/>
    <lineage>
        <taxon>Eukaryota</taxon>
        <taxon>Fungi</taxon>
        <taxon>Dikarya</taxon>
        <taxon>Basidiomycota</taxon>
        <taxon>Agaricomycotina</taxon>
        <taxon>Agaricomycetes</taxon>
        <taxon>Agaricomycetidae</taxon>
        <taxon>Agaricales</taxon>
        <taxon>Agaricineae</taxon>
        <taxon>Hydnangiaceae</taxon>
        <taxon>Laccaria</taxon>
    </lineage>
</organism>
<dbReference type="PROSITE" id="PS50011">
    <property type="entry name" value="PROTEIN_KINASE_DOM"/>
    <property type="match status" value="1"/>
</dbReference>
<proteinExistence type="predicted"/>
<dbReference type="InterPro" id="IPR001245">
    <property type="entry name" value="Ser-Thr/Tyr_kinase_cat_dom"/>
</dbReference>
<feature type="domain" description="Protein kinase" evidence="1">
    <location>
        <begin position="1"/>
        <end position="302"/>
    </location>
</feature>
<accession>A0A0C9WPY0</accession>
<dbReference type="PANTHER" id="PTHR44329:SF214">
    <property type="entry name" value="PROTEIN KINASE DOMAIN-CONTAINING PROTEIN"/>
    <property type="match status" value="1"/>
</dbReference>
<evidence type="ECO:0000259" key="1">
    <source>
        <dbReference type="PROSITE" id="PS50011"/>
    </source>
</evidence>
<dbReference type="AlphaFoldDB" id="A0A0C9WPY0"/>
<reference evidence="2 3" key="1">
    <citation type="submission" date="2014-04" db="EMBL/GenBank/DDBJ databases">
        <authorList>
            <consortium name="DOE Joint Genome Institute"/>
            <person name="Kuo A."/>
            <person name="Kohler A."/>
            <person name="Nagy L.G."/>
            <person name="Floudas D."/>
            <person name="Copeland A."/>
            <person name="Barry K.W."/>
            <person name="Cichocki N."/>
            <person name="Veneault-Fourrey C."/>
            <person name="LaButti K."/>
            <person name="Lindquist E.A."/>
            <person name="Lipzen A."/>
            <person name="Lundell T."/>
            <person name="Morin E."/>
            <person name="Murat C."/>
            <person name="Sun H."/>
            <person name="Tunlid A."/>
            <person name="Henrissat B."/>
            <person name="Grigoriev I.V."/>
            <person name="Hibbett D.S."/>
            <person name="Martin F."/>
            <person name="Nordberg H.P."/>
            <person name="Cantor M.N."/>
            <person name="Hua S.X."/>
        </authorList>
    </citation>
    <scope>NUCLEOTIDE SEQUENCE [LARGE SCALE GENOMIC DNA]</scope>
    <source>
        <strain evidence="2 3">LaAM-08-1</strain>
    </source>
</reference>
<dbReference type="InterPro" id="IPR051681">
    <property type="entry name" value="Ser/Thr_Kinases-Pseudokinases"/>
</dbReference>
<dbReference type="EMBL" id="KN838867">
    <property type="protein sequence ID" value="KIJ93065.1"/>
    <property type="molecule type" value="Genomic_DNA"/>
</dbReference>
<dbReference type="HOGENOM" id="CLU_000288_7_6_1"/>
<dbReference type="PANTHER" id="PTHR44329">
    <property type="entry name" value="SERINE/THREONINE-PROTEIN KINASE TNNI3K-RELATED"/>
    <property type="match status" value="1"/>
</dbReference>
<name>A0A0C9WPY0_9AGAR</name>
<dbReference type="Proteomes" id="UP000054477">
    <property type="component" value="Unassembled WGS sequence"/>
</dbReference>
<evidence type="ECO:0000313" key="2">
    <source>
        <dbReference type="EMBL" id="KIJ93065.1"/>
    </source>
</evidence>